<evidence type="ECO:0000256" key="1">
    <source>
        <dbReference type="ARBA" id="ARBA00011900"/>
    </source>
</evidence>
<dbReference type="PRINTS" id="PR00507">
    <property type="entry name" value="N12N6MTFRASE"/>
</dbReference>
<accession>A0ABS2MGH1</accession>
<gene>
    <name evidence="8" type="ORF">JOE61_004100</name>
</gene>
<keyword evidence="5" id="KW-0680">Restriction system</keyword>
<evidence type="ECO:0000313" key="8">
    <source>
        <dbReference type="EMBL" id="MBM7510286.1"/>
    </source>
</evidence>
<dbReference type="Gene3D" id="3.40.50.150">
    <property type="entry name" value="Vaccinia Virus protein VP39"/>
    <property type="match status" value="1"/>
</dbReference>
<dbReference type="CDD" id="cd02440">
    <property type="entry name" value="AdoMet_MTases"/>
    <property type="match status" value="1"/>
</dbReference>
<evidence type="ECO:0000256" key="3">
    <source>
        <dbReference type="ARBA" id="ARBA00022679"/>
    </source>
</evidence>
<protein>
    <recommendedName>
        <fullName evidence="1">site-specific DNA-methyltransferase (adenine-specific)</fullName>
        <ecNumber evidence="1">2.1.1.72</ecNumber>
    </recommendedName>
</protein>
<evidence type="ECO:0000259" key="7">
    <source>
        <dbReference type="Pfam" id="PF02384"/>
    </source>
</evidence>
<dbReference type="InterPro" id="IPR029063">
    <property type="entry name" value="SAM-dependent_MTases_sf"/>
</dbReference>
<dbReference type="Pfam" id="PF02384">
    <property type="entry name" value="N6_Mtase"/>
    <property type="match status" value="1"/>
</dbReference>
<dbReference type="InterPro" id="IPR003356">
    <property type="entry name" value="DNA_methylase_A-5"/>
</dbReference>
<keyword evidence="9" id="KW-1185">Reference proteome</keyword>
<reference evidence="8 9" key="1">
    <citation type="submission" date="2021-01" db="EMBL/GenBank/DDBJ databases">
        <title>Sequencing the genomes of 1000 actinobacteria strains.</title>
        <authorList>
            <person name="Klenk H.-P."/>
        </authorList>
    </citation>
    <scope>NUCLEOTIDE SEQUENCE [LARGE SCALE GENOMIC DNA]</scope>
    <source>
        <strain evidence="8 9">DSM 18239</strain>
    </source>
</reference>
<evidence type="ECO:0000256" key="2">
    <source>
        <dbReference type="ARBA" id="ARBA00022603"/>
    </source>
</evidence>
<keyword evidence="3" id="KW-0808">Transferase</keyword>
<organism evidence="8 9">
    <name type="scientific">Nocardioides salarius</name>
    <dbReference type="NCBI Taxonomy" id="374513"/>
    <lineage>
        <taxon>Bacteria</taxon>
        <taxon>Bacillati</taxon>
        <taxon>Actinomycetota</taxon>
        <taxon>Actinomycetes</taxon>
        <taxon>Propionibacteriales</taxon>
        <taxon>Nocardioidaceae</taxon>
        <taxon>Nocardioides</taxon>
    </lineage>
</organism>
<evidence type="ECO:0000256" key="4">
    <source>
        <dbReference type="ARBA" id="ARBA00022691"/>
    </source>
</evidence>
<dbReference type="RefSeq" id="WP_193670915.1">
    <property type="nucleotide sequence ID" value="NZ_JACDTV010000021.1"/>
</dbReference>
<name>A0ABS2MGH1_9ACTN</name>
<dbReference type="InterPro" id="IPR051537">
    <property type="entry name" value="DNA_Adenine_Mtase"/>
</dbReference>
<dbReference type="SUPFAM" id="SSF53335">
    <property type="entry name" value="S-adenosyl-L-methionine-dependent methyltransferases"/>
    <property type="match status" value="1"/>
</dbReference>
<keyword evidence="2" id="KW-0489">Methyltransferase</keyword>
<dbReference type="EC" id="2.1.1.72" evidence="1"/>
<keyword evidence="4" id="KW-0949">S-adenosyl-L-methionine</keyword>
<evidence type="ECO:0000256" key="5">
    <source>
        <dbReference type="ARBA" id="ARBA00022747"/>
    </source>
</evidence>
<dbReference type="PANTHER" id="PTHR42933:SF3">
    <property type="entry name" value="TYPE I RESTRICTION ENZYME MJAVIII METHYLASE SUBUNIT"/>
    <property type="match status" value="1"/>
</dbReference>
<dbReference type="EMBL" id="JAFBBZ010000001">
    <property type="protein sequence ID" value="MBM7510286.1"/>
    <property type="molecule type" value="Genomic_DNA"/>
</dbReference>
<dbReference type="Proteomes" id="UP000732378">
    <property type="component" value="Unassembled WGS sequence"/>
</dbReference>
<comment type="catalytic activity">
    <reaction evidence="6">
        <text>a 2'-deoxyadenosine in DNA + S-adenosyl-L-methionine = an N(6)-methyl-2'-deoxyadenosine in DNA + S-adenosyl-L-homocysteine + H(+)</text>
        <dbReference type="Rhea" id="RHEA:15197"/>
        <dbReference type="Rhea" id="RHEA-COMP:12418"/>
        <dbReference type="Rhea" id="RHEA-COMP:12419"/>
        <dbReference type="ChEBI" id="CHEBI:15378"/>
        <dbReference type="ChEBI" id="CHEBI:57856"/>
        <dbReference type="ChEBI" id="CHEBI:59789"/>
        <dbReference type="ChEBI" id="CHEBI:90615"/>
        <dbReference type="ChEBI" id="CHEBI:90616"/>
        <dbReference type="EC" id="2.1.1.72"/>
    </reaction>
</comment>
<comment type="caution">
    <text evidence="8">The sequence shown here is derived from an EMBL/GenBank/DDBJ whole genome shotgun (WGS) entry which is preliminary data.</text>
</comment>
<evidence type="ECO:0000256" key="6">
    <source>
        <dbReference type="ARBA" id="ARBA00047942"/>
    </source>
</evidence>
<dbReference type="PANTHER" id="PTHR42933">
    <property type="entry name" value="SLR6095 PROTEIN"/>
    <property type="match status" value="1"/>
</dbReference>
<evidence type="ECO:0000313" key="9">
    <source>
        <dbReference type="Proteomes" id="UP000732378"/>
    </source>
</evidence>
<feature type="domain" description="DNA methylase adenine-specific" evidence="7">
    <location>
        <begin position="189"/>
        <end position="384"/>
    </location>
</feature>
<sequence>MSTQSIRDTLVRAGYEFVQVEPRIPDAKASWNPDLVAWAADARGTLVPWLVVETKKQHAAVHPEAGLPALARARDLLGTVDHYVVVNDTEWFRADPGIQRLERVDGPVPPPNGGEGEITDVDLASSLISEALWKTTSRSRDRREPLVDYAFASDVSFDLGGLRTATGARLPVKRDVLWQARRRSIVDFERRGREAGIYTSPKAIAQAVARLAGTRLTWDLLDPFCGAGSFLWEAIDYAQEHRTGLNTVLGYDINVRTAEVARSIGNAAPVPVEIVAADALSADLPLSTCVVSAPPFGLRILEHHELLDGSTTRDGDLVILDRIVRLLGSGGRAVLHLPVGVTFRSTGEQYRRFLASRFRIAAILGLPYGAVAGTGIRTVLMVIEDAPSTDTFVAQLGEDWESQLAPGGAALEAALAHIDGHRP</sequence>
<proteinExistence type="predicted"/>